<dbReference type="STRING" id="50340.PF66_02769"/>
<dbReference type="Proteomes" id="UP000037931">
    <property type="component" value="Unassembled WGS sequence"/>
</dbReference>
<dbReference type="GO" id="GO:0009279">
    <property type="term" value="C:cell outer membrane"/>
    <property type="evidence" value="ECO:0007669"/>
    <property type="project" value="UniProtKB-SubCell"/>
</dbReference>
<dbReference type="EMBL" id="JSYZ01000009">
    <property type="protein sequence ID" value="KPA90707.1"/>
    <property type="molecule type" value="Genomic_DNA"/>
</dbReference>
<feature type="compositionally biased region" description="Basic and acidic residues" evidence="11">
    <location>
        <begin position="609"/>
        <end position="619"/>
    </location>
</feature>
<dbReference type="InterPro" id="IPR018030">
    <property type="entry name" value="Fimbrial_membr_usher_CS"/>
</dbReference>
<dbReference type="GO" id="GO:0009297">
    <property type="term" value="P:pilus assembly"/>
    <property type="evidence" value="ECO:0007669"/>
    <property type="project" value="InterPro"/>
</dbReference>
<keyword evidence="8 10" id="KW-0472">Membrane</keyword>
<feature type="domain" description="PapC N-terminal" evidence="14">
    <location>
        <begin position="42"/>
        <end position="190"/>
    </location>
</feature>
<gene>
    <name evidence="15" type="ORF">PF66_02769</name>
</gene>
<keyword evidence="16" id="KW-1185">Reference proteome</keyword>
<evidence type="ECO:0000256" key="1">
    <source>
        <dbReference type="ARBA" id="ARBA00004571"/>
    </source>
</evidence>
<dbReference type="RefSeq" id="WP_054062980.1">
    <property type="nucleotide sequence ID" value="NZ_JSYZ01000009.1"/>
</dbReference>
<sequence length="854" mass="93141" precursor="true">MTPFFRDRRPVWRQRLRYLLPVTGGSALWLASQCALAEPPIEFQSGFLHQHPGYAQEAGSQALKALGQQNDLGPGRYRVELLINQRPAGSRELDFSLDPKGNRLLPCLSAELLGTLGVKLDSLAETAPTPGGCVELARVIPGADSHFEGSQLRLEISVPQIAMRRDVIGYIAPEHWETGINAAFVNYQLSTQQSRHRLGGSSHSDDLYLNGGVNLGAWRLRGNRSLRLDDQGRREWNSAYSYAQRDLPGLNANLTLGDTFTSGDIFKSLAFRGAIIASDQDMLPDTLQSYAPIIRGTAQSRAKLEILQNGYPIYSTFVSPGPYEIDDLSTVASSGELEIVLTEADGQVQRFTQSYSTLSNLLREGVWRYSTAIGRHNAIGFDSDAPLWQGTLAVGTGWSSTLYGGLMGSDFYRAGNLGVARDLGSFGALALDLTHSSATIDAPATGKVQGLSYAMKYGKSFQTGTNLRFAGYRYSTAGYRDFEEAVRERERDTRFIGSRRSRLEASVYQKVGRQSSLNLTVSHQDYWQTHYTQRQFQFGFNTHHRGVSYSVFAQQSLSERPNTRVGEQRQFGLSVSLPLDFGSSSMLSFDLQNSAGRSSQRSSLSGQADDNRISYRTSVSRDAHDRYNTALSLGYQGASGNIGAGLTQGSNYRNASLNASGALLLHADGLEMGPYLGETAALVEVPDIAGIGVQNAAGVITNDRGFALVPYLRPYRANTLSLQTDQLGPEVEIDNGTAQVVPRRGAVVKTRFAARTVNRLLITALTAQGKPLPFGAQVSDAHGNPLGTVGQAGQVLLSIDPQVQRLEVRWGEDNGQGCPLWLDPQQLEQTQGYYVQTLTCQTSEPTAPSTQETT</sequence>
<feature type="compositionally biased region" description="Low complexity" evidence="11">
    <location>
        <begin position="596"/>
        <end position="608"/>
    </location>
</feature>
<evidence type="ECO:0000313" key="15">
    <source>
        <dbReference type="EMBL" id="KPA90707.1"/>
    </source>
</evidence>
<dbReference type="InterPro" id="IPR025885">
    <property type="entry name" value="PapC_N"/>
</dbReference>
<evidence type="ECO:0000256" key="5">
    <source>
        <dbReference type="ARBA" id="ARBA00022558"/>
    </source>
</evidence>
<protein>
    <submittedName>
        <fullName evidence="15">P pilus assembly protein, porin PapC</fullName>
    </submittedName>
</protein>
<evidence type="ECO:0000256" key="7">
    <source>
        <dbReference type="ARBA" id="ARBA00022729"/>
    </source>
</evidence>
<feature type="signal peptide" evidence="12">
    <location>
        <begin position="1"/>
        <end position="37"/>
    </location>
</feature>
<dbReference type="InterPro" id="IPR043142">
    <property type="entry name" value="PapC-like_C_sf"/>
</dbReference>
<comment type="subcellular location">
    <subcellularLocation>
        <location evidence="1 10">Cell outer membrane</location>
        <topology evidence="1 10">Multi-pass membrane protein</topology>
    </subcellularLocation>
</comment>
<evidence type="ECO:0000256" key="8">
    <source>
        <dbReference type="ARBA" id="ARBA00023136"/>
    </source>
</evidence>
<dbReference type="PATRIC" id="fig|50340.43.peg.6161"/>
<dbReference type="Pfam" id="PF13953">
    <property type="entry name" value="PapC_C"/>
    <property type="match status" value="1"/>
</dbReference>
<dbReference type="Gene3D" id="3.10.20.410">
    <property type="match status" value="1"/>
</dbReference>
<dbReference type="OrthoDB" id="6554712at2"/>
<dbReference type="PANTHER" id="PTHR30451">
    <property type="entry name" value="OUTER MEMBRANE USHER PROTEIN"/>
    <property type="match status" value="1"/>
</dbReference>
<keyword evidence="6 10" id="KW-0812">Transmembrane</keyword>
<proteinExistence type="inferred from homology"/>
<dbReference type="Gene3D" id="2.60.40.2070">
    <property type="match status" value="1"/>
</dbReference>
<feature type="chain" id="PRO_5005836151" evidence="12">
    <location>
        <begin position="38"/>
        <end position="854"/>
    </location>
</feature>
<keyword evidence="4" id="KW-1134">Transmembrane beta strand</keyword>
<keyword evidence="7 12" id="KW-0732">Signal</keyword>
<comment type="similarity">
    <text evidence="2 10">Belongs to the fimbrial export usher family.</text>
</comment>
<dbReference type="InterPro" id="IPR000015">
    <property type="entry name" value="Fimb_usher"/>
</dbReference>
<dbReference type="Pfam" id="PF13954">
    <property type="entry name" value="PapC_N"/>
    <property type="match status" value="1"/>
</dbReference>
<dbReference type="InterPro" id="IPR042186">
    <property type="entry name" value="FimD_plug_dom"/>
</dbReference>
<evidence type="ECO:0000256" key="11">
    <source>
        <dbReference type="SAM" id="MobiDB-lite"/>
    </source>
</evidence>
<evidence type="ECO:0000313" key="16">
    <source>
        <dbReference type="Proteomes" id="UP000037931"/>
    </source>
</evidence>
<comment type="caution">
    <text evidence="15">The sequence shown here is derived from an EMBL/GenBank/DDBJ whole genome shotgun (WGS) entry which is preliminary data.</text>
</comment>
<evidence type="ECO:0000259" key="13">
    <source>
        <dbReference type="Pfam" id="PF13953"/>
    </source>
</evidence>
<dbReference type="GO" id="GO:0015473">
    <property type="term" value="F:fimbrial usher porin activity"/>
    <property type="evidence" value="ECO:0007669"/>
    <property type="project" value="InterPro"/>
</dbReference>
<dbReference type="SUPFAM" id="SSF141729">
    <property type="entry name" value="FimD N-terminal domain-like"/>
    <property type="match status" value="1"/>
</dbReference>
<dbReference type="InterPro" id="IPR025949">
    <property type="entry name" value="PapC-like_C"/>
</dbReference>
<reference evidence="15 16" key="1">
    <citation type="journal article" date="2015" name="PLoS ONE">
        <title>Rice-Infecting Pseudomonas Genomes Are Highly Accessorized and Harbor Multiple Putative Virulence Mechanisms to Cause Sheath Brown Rot.</title>
        <authorList>
            <person name="Quibod I.L."/>
            <person name="Grande G."/>
            <person name="Oreiro E.G."/>
            <person name="Borja F.N."/>
            <person name="Dossa G.S."/>
            <person name="Mauleon R."/>
            <person name="Cruz C.V."/>
            <person name="Oliva R."/>
        </authorList>
    </citation>
    <scope>NUCLEOTIDE SEQUENCE [LARGE SCALE GENOMIC DNA]</scope>
    <source>
        <strain evidence="15 16">IRRI 6609</strain>
    </source>
</reference>
<evidence type="ECO:0000256" key="4">
    <source>
        <dbReference type="ARBA" id="ARBA00022452"/>
    </source>
</evidence>
<dbReference type="PROSITE" id="PS01151">
    <property type="entry name" value="FIMBRIAL_USHER"/>
    <property type="match status" value="1"/>
</dbReference>
<name>A0A0M9GGW0_9PSED</name>
<dbReference type="Gene3D" id="2.60.40.3110">
    <property type="match status" value="1"/>
</dbReference>
<keyword evidence="9 10" id="KW-0998">Cell outer membrane</keyword>
<evidence type="ECO:0000256" key="6">
    <source>
        <dbReference type="ARBA" id="ARBA00022692"/>
    </source>
</evidence>
<dbReference type="Gene3D" id="2.60.40.2610">
    <property type="entry name" value="Outer membrane usher protein FimD, plug domain"/>
    <property type="match status" value="1"/>
</dbReference>
<keyword evidence="5 10" id="KW-1029">Fimbrium biogenesis</keyword>
<evidence type="ECO:0000259" key="14">
    <source>
        <dbReference type="Pfam" id="PF13954"/>
    </source>
</evidence>
<accession>A0A0M9GGW0</accession>
<evidence type="ECO:0000256" key="10">
    <source>
        <dbReference type="RuleBase" id="RU003884"/>
    </source>
</evidence>
<dbReference type="InterPro" id="IPR037224">
    <property type="entry name" value="PapC_N_sf"/>
</dbReference>
<dbReference type="PANTHER" id="PTHR30451:SF21">
    <property type="entry name" value="FIMBRIAL USHER DOMAIN-CONTAINING PROTEIN YDET-RELATED"/>
    <property type="match status" value="1"/>
</dbReference>
<dbReference type="AlphaFoldDB" id="A0A0M9GGW0"/>
<keyword evidence="3 10" id="KW-0813">Transport</keyword>
<evidence type="ECO:0000256" key="12">
    <source>
        <dbReference type="SAM" id="SignalP"/>
    </source>
</evidence>
<feature type="region of interest" description="Disordered" evidence="11">
    <location>
        <begin position="596"/>
        <end position="619"/>
    </location>
</feature>
<organism evidence="15 16">
    <name type="scientific">Pseudomonas asplenii</name>
    <dbReference type="NCBI Taxonomy" id="53407"/>
    <lineage>
        <taxon>Bacteria</taxon>
        <taxon>Pseudomonadati</taxon>
        <taxon>Pseudomonadota</taxon>
        <taxon>Gammaproteobacteria</taxon>
        <taxon>Pseudomonadales</taxon>
        <taxon>Pseudomonadaceae</taxon>
        <taxon>Pseudomonas</taxon>
    </lineage>
</organism>
<evidence type="ECO:0000256" key="2">
    <source>
        <dbReference type="ARBA" id="ARBA00008064"/>
    </source>
</evidence>
<evidence type="ECO:0000256" key="9">
    <source>
        <dbReference type="ARBA" id="ARBA00023237"/>
    </source>
</evidence>
<evidence type="ECO:0000256" key="3">
    <source>
        <dbReference type="ARBA" id="ARBA00022448"/>
    </source>
</evidence>
<dbReference type="Pfam" id="PF00577">
    <property type="entry name" value="Usher"/>
    <property type="match status" value="1"/>
</dbReference>
<feature type="domain" description="PapC-like C-terminal" evidence="13">
    <location>
        <begin position="761"/>
        <end position="822"/>
    </location>
</feature>